<organism evidence="2">
    <name type="scientific">Microvirga ossetica</name>
    <dbReference type="NCBI Taxonomy" id="1882682"/>
    <lineage>
        <taxon>Bacteria</taxon>
        <taxon>Pseudomonadati</taxon>
        <taxon>Pseudomonadota</taxon>
        <taxon>Alphaproteobacteria</taxon>
        <taxon>Hyphomicrobiales</taxon>
        <taxon>Methylobacteriaceae</taxon>
        <taxon>Microvirga</taxon>
    </lineage>
</organism>
<accession>A0A1B2EW27</accession>
<proteinExistence type="predicted"/>
<reference evidence="2" key="1">
    <citation type="submission" date="2016-07" db="EMBL/GenBank/DDBJ databases">
        <title>Microvirga ossetica sp. nov. a new species of rhizobia isolated from root nodules of the legume species Vicia alpestris Steven originated from North Ossetia region in the Caucasus.</title>
        <authorList>
            <person name="Safronova V.I."/>
            <person name="Kuznetsova I.G."/>
            <person name="Sazanova A.L."/>
            <person name="Belimov A."/>
            <person name="Andronov E."/>
            <person name="Osledkin Y.S."/>
            <person name="Onishchuk O.P."/>
            <person name="Kurchak O.N."/>
            <person name="Shaposhnikov A.I."/>
            <person name="Willems A."/>
            <person name="Tikhonovich I.A."/>
        </authorList>
    </citation>
    <scope>NUCLEOTIDE SEQUENCE [LARGE SCALE GENOMIC DNA]</scope>
    <source>
        <strain evidence="2">V5/3M</strain>
        <plasmid evidence="2">unnamed2</plasmid>
    </source>
</reference>
<geneLocation type="plasmid" evidence="2">
    <name>unnamed2</name>
</geneLocation>
<dbReference type="InterPro" id="IPR025668">
    <property type="entry name" value="Tnp_DDE_dom"/>
</dbReference>
<dbReference type="Pfam" id="PF13737">
    <property type="entry name" value="DDE_Tnp_1_5"/>
    <property type="match status" value="1"/>
</dbReference>
<gene>
    <name evidence="2" type="ORF">BB934_38655</name>
</gene>
<evidence type="ECO:0000313" key="2">
    <source>
        <dbReference type="EMBL" id="ANY84171.1"/>
    </source>
</evidence>
<dbReference type="KEGG" id="moc:BB934_38655"/>
<keyword evidence="2" id="KW-0614">Plasmid</keyword>
<dbReference type="AlphaFoldDB" id="A0A1B2EW27"/>
<sequence>MWVTPAAIAAWTPPRNGRRGRPQQYSAIAVETGLMLRLAFGRPWRQTEGMLASIMRLLGLDLPVPDHTTFSRRSADLSVAKALSTAGGPVNVVIDSTGLKVFGAGEWQREKHGGKLGASYTLLLIQVPARSSPQS</sequence>
<dbReference type="EMBL" id="CP016619">
    <property type="protein sequence ID" value="ANY84171.1"/>
    <property type="molecule type" value="Genomic_DNA"/>
</dbReference>
<name>A0A1B2EW27_9HYPH</name>
<protein>
    <recommendedName>
        <fullName evidence="1">Transposase DDE domain-containing protein</fullName>
    </recommendedName>
</protein>
<evidence type="ECO:0000259" key="1">
    <source>
        <dbReference type="Pfam" id="PF13737"/>
    </source>
</evidence>
<feature type="domain" description="Transposase DDE" evidence="1">
    <location>
        <begin position="1"/>
        <end position="103"/>
    </location>
</feature>